<reference evidence="1" key="1">
    <citation type="submission" date="2020-11" db="EMBL/GenBank/DDBJ databases">
        <authorList>
            <consortium name="DOE Joint Genome Institute"/>
            <person name="Ahrendt S."/>
            <person name="Riley R."/>
            <person name="Andreopoulos W."/>
            <person name="Labutti K."/>
            <person name="Pangilinan J."/>
            <person name="Ruiz-Duenas F.J."/>
            <person name="Barrasa J.M."/>
            <person name="Sanchez-Garcia M."/>
            <person name="Camarero S."/>
            <person name="Miyauchi S."/>
            <person name="Serrano A."/>
            <person name="Linde D."/>
            <person name="Babiker R."/>
            <person name="Drula E."/>
            <person name="Ayuso-Fernandez I."/>
            <person name="Pacheco R."/>
            <person name="Padilla G."/>
            <person name="Ferreira P."/>
            <person name="Barriuso J."/>
            <person name="Kellner H."/>
            <person name="Castanera R."/>
            <person name="Alfaro M."/>
            <person name="Ramirez L."/>
            <person name="Pisabarro A.G."/>
            <person name="Kuo A."/>
            <person name="Tritt A."/>
            <person name="Lipzen A."/>
            <person name="He G."/>
            <person name="Yan M."/>
            <person name="Ng V."/>
            <person name="Cullen D."/>
            <person name="Martin F."/>
            <person name="Rosso M.-N."/>
            <person name="Henrissat B."/>
            <person name="Hibbett D."/>
            <person name="Martinez A.T."/>
            <person name="Grigoriev I.V."/>
        </authorList>
    </citation>
    <scope>NUCLEOTIDE SEQUENCE</scope>
    <source>
        <strain evidence="1">ATCC 90797</strain>
    </source>
</reference>
<gene>
    <name evidence="1" type="ORF">BDN71DRAFT_1448907</name>
</gene>
<sequence length="51" mass="5552">MHMGYTSKYPGVLRREMGHGTTWTASGATACHRAWDTSALEPRGTQRSGSV</sequence>
<comment type="caution">
    <text evidence="1">The sequence shown here is derived from an EMBL/GenBank/DDBJ whole genome shotgun (WGS) entry which is preliminary data.</text>
</comment>
<dbReference type="AlphaFoldDB" id="A0A9P5ZVR5"/>
<accession>A0A9P5ZVR5</accession>
<protein>
    <submittedName>
        <fullName evidence="1">Uncharacterized protein</fullName>
    </submittedName>
</protein>
<proteinExistence type="predicted"/>
<organism evidence="1 2">
    <name type="scientific">Pleurotus eryngii</name>
    <name type="common">Boletus of the steppes</name>
    <dbReference type="NCBI Taxonomy" id="5323"/>
    <lineage>
        <taxon>Eukaryota</taxon>
        <taxon>Fungi</taxon>
        <taxon>Dikarya</taxon>
        <taxon>Basidiomycota</taxon>
        <taxon>Agaricomycotina</taxon>
        <taxon>Agaricomycetes</taxon>
        <taxon>Agaricomycetidae</taxon>
        <taxon>Agaricales</taxon>
        <taxon>Pleurotineae</taxon>
        <taxon>Pleurotaceae</taxon>
        <taxon>Pleurotus</taxon>
    </lineage>
</organism>
<evidence type="ECO:0000313" key="2">
    <source>
        <dbReference type="Proteomes" id="UP000807025"/>
    </source>
</evidence>
<feature type="non-terminal residue" evidence="1">
    <location>
        <position position="51"/>
    </location>
</feature>
<keyword evidence="2" id="KW-1185">Reference proteome</keyword>
<dbReference type="Proteomes" id="UP000807025">
    <property type="component" value="Unassembled WGS sequence"/>
</dbReference>
<evidence type="ECO:0000313" key="1">
    <source>
        <dbReference type="EMBL" id="KAF9494387.1"/>
    </source>
</evidence>
<dbReference type="EMBL" id="MU154573">
    <property type="protein sequence ID" value="KAF9494387.1"/>
    <property type="molecule type" value="Genomic_DNA"/>
</dbReference>
<name>A0A9P5ZVR5_PLEER</name>